<feature type="compositionally biased region" description="Polar residues" evidence="1">
    <location>
        <begin position="634"/>
        <end position="677"/>
    </location>
</feature>
<dbReference type="Proteomes" id="UP001215598">
    <property type="component" value="Unassembled WGS sequence"/>
</dbReference>
<feature type="region of interest" description="Disordered" evidence="1">
    <location>
        <begin position="274"/>
        <end position="321"/>
    </location>
</feature>
<reference evidence="2" key="1">
    <citation type="submission" date="2023-03" db="EMBL/GenBank/DDBJ databases">
        <title>Massive genome expansion in bonnet fungi (Mycena s.s.) driven by repeated elements and novel gene families across ecological guilds.</title>
        <authorList>
            <consortium name="Lawrence Berkeley National Laboratory"/>
            <person name="Harder C.B."/>
            <person name="Miyauchi S."/>
            <person name="Viragh M."/>
            <person name="Kuo A."/>
            <person name="Thoen E."/>
            <person name="Andreopoulos B."/>
            <person name="Lu D."/>
            <person name="Skrede I."/>
            <person name="Drula E."/>
            <person name="Henrissat B."/>
            <person name="Morin E."/>
            <person name="Kohler A."/>
            <person name="Barry K."/>
            <person name="LaButti K."/>
            <person name="Morin E."/>
            <person name="Salamov A."/>
            <person name="Lipzen A."/>
            <person name="Mereny Z."/>
            <person name="Hegedus B."/>
            <person name="Baldrian P."/>
            <person name="Stursova M."/>
            <person name="Weitz H."/>
            <person name="Taylor A."/>
            <person name="Grigoriev I.V."/>
            <person name="Nagy L.G."/>
            <person name="Martin F."/>
            <person name="Kauserud H."/>
        </authorList>
    </citation>
    <scope>NUCLEOTIDE SEQUENCE</scope>
    <source>
        <strain evidence="2">CBHHK182m</strain>
    </source>
</reference>
<feature type="compositionally biased region" description="Basic and acidic residues" evidence="1">
    <location>
        <begin position="1074"/>
        <end position="1083"/>
    </location>
</feature>
<accession>A0AAD7IGJ6</accession>
<feature type="region of interest" description="Disordered" evidence="1">
    <location>
        <begin position="498"/>
        <end position="572"/>
    </location>
</feature>
<feature type="compositionally biased region" description="Basic and acidic residues" evidence="1">
    <location>
        <begin position="506"/>
        <end position="518"/>
    </location>
</feature>
<comment type="caution">
    <text evidence="2">The sequence shown here is derived from an EMBL/GenBank/DDBJ whole genome shotgun (WGS) entry which is preliminary data.</text>
</comment>
<evidence type="ECO:0000313" key="3">
    <source>
        <dbReference type="Proteomes" id="UP001215598"/>
    </source>
</evidence>
<keyword evidence="3" id="KW-1185">Reference proteome</keyword>
<gene>
    <name evidence="2" type="ORF">B0H16DRAFT_1464475</name>
</gene>
<feature type="region of interest" description="Disordered" evidence="1">
    <location>
        <begin position="630"/>
        <end position="677"/>
    </location>
</feature>
<evidence type="ECO:0000256" key="1">
    <source>
        <dbReference type="SAM" id="MobiDB-lite"/>
    </source>
</evidence>
<protein>
    <submittedName>
        <fullName evidence="2">Uncharacterized protein</fullName>
    </submittedName>
</protein>
<dbReference type="EMBL" id="JARKIB010000099">
    <property type="protein sequence ID" value="KAJ7741278.1"/>
    <property type="molecule type" value="Genomic_DNA"/>
</dbReference>
<proteinExistence type="predicted"/>
<feature type="compositionally biased region" description="Polar residues" evidence="1">
    <location>
        <begin position="276"/>
        <end position="285"/>
    </location>
</feature>
<evidence type="ECO:0000313" key="2">
    <source>
        <dbReference type="EMBL" id="KAJ7741278.1"/>
    </source>
</evidence>
<feature type="compositionally biased region" description="Low complexity" evidence="1">
    <location>
        <begin position="556"/>
        <end position="569"/>
    </location>
</feature>
<feature type="region of interest" description="Disordered" evidence="1">
    <location>
        <begin position="809"/>
        <end position="831"/>
    </location>
</feature>
<dbReference type="AlphaFoldDB" id="A0AAD7IGJ6"/>
<sequence>MSLNSISNQFSTPLWRRDGGCTSPEAFQYLSRQRYSDLPVPVVSISPVGPIETVADAVARQWQKVADNQLIDVDPTFSAAPQSEYYGSVVLPDGQVLHRSSAQNVFRVFRDRKSGLSYTISCHEFTFHLAAPRDPQRAWQLKLVYPNDTRIRDAMNTMTPLQPPDSEDLGFPVHATQQVPPMVLMAERLRVSIQYLYDMLVANDLQLPVNSPHRADTDTVQPHIAPPGILNPNATMALDIHRSPSTQHKNFQDFADDIDRRAQETVAMDGDMFRLSPQSDFSTRPQTPPIRGKNTDRQRVQTSLVAGSDSRSDPESLPELEEWSDAGSVDMDVCGLCFEAQHQSTMDCPLFGAKTRTTVDVLCSVLENLRNVEGMWYLDDWLSLNIDDAYVIEPFSMEMHCVLNVALGPTLKEWLSMPLSASLSYQALATTACKARKAFEFFTHDTKLRMDEMHEKNLQRKDEGMEDDLEAQREREVEGIIARMQKELAAEMDEHLQAHNSSTREQLQREEGRLRSAEDPNFIGSVTSSDNAHSPYLTALSPPALNPHHGDVITHDSWSSSSSGSSDSGSYEEVHIPQYSTLSEQFAVLPVDTWSPVSAEWSVEDFLPNPTWVIDNAIARLRLRSSGRIDSASEYPTSTDSNYLTSYASSSPDSQHPQYSRATNTPANPSETEASTELQENLFHWVHDGNWHLEESIQVENEWITDPAQHALELLGGALTSFVDNTTAMDGVQGLLMLAASSGPNAHDSALRVNDAPIAIDPTLLAIKLPTQEGAVSSDVLANPATGANATEIVSNVRLRDIPMHPMHFASQKRKGPEGEENGFDQTGKRKKFPTGLTNTKVIELFAGVQLGIKETIRRVEEMVWTRFEITQVRAEFDEIERECSNNQSTVAYQQSFPSKFARHPLLFDLEATQLQTLVHVLQFHGCLRPAAILEEVLAIRLRNEYAVAHLLNAGYLDYPEESSHYWDLFWSCSPGNGRFDDPASESTDDNASDSNFSVDMDLLLTYPSILDERAPNHIDEDHDEPAPTHDYPPLFDDRISAHVSDLLSWLAVIHSELVERLSIHVDAGTQTDGVHRGDSGGREDDDNIVLQRRVAGSEDN</sequence>
<name>A0AAD7IGJ6_9AGAR</name>
<organism evidence="2 3">
    <name type="scientific">Mycena metata</name>
    <dbReference type="NCBI Taxonomy" id="1033252"/>
    <lineage>
        <taxon>Eukaryota</taxon>
        <taxon>Fungi</taxon>
        <taxon>Dikarya</taxon>
        <taxon>Basidiomycota</taxon>
        <taxon>Agaricomycotina</taxon>
        <taxon>Agaricomycetes</taxon>
        <taxon>Agaricomycetidae</taxon>
        <taxon>Agaricales</taxon>
        <taxon>Marasmiineae</taxon>
        <taxon>Mycenaceae</taxon>
        <taxon>Mycena</taxon>
    </lineage>
</organism>
<feature type="region of interest" description="Disordered" evidence="1">
    <location>
        <begin position="1070"/>
        <end position="1101"/>
    </location>
</feature>